<feature type="compositionally biased region" description="Polar residues" evidence="13">
    <location>
        <begin position="722"/>
        <end position="739"/>
    </location>
</feature>
<comment type="similarity">
    <text evidence="1">Belongs to the helicase family. RecQ subfamily.</text>
</comment>
<evidence type="ECO:0000256" key="13">
    <source>
        <dbReference type="SAM" id="MobiDB-lite"/>
    </source>
</evidence>
<keyword evidence="4" id="KW-0378">Hydrolase</keyword>
<gene>
    <name evidence="14" type="ORF">A4X13_0g1758</name>
</gene>
<dbReference type="CDD" id="cd18794">
    <property type="entry name" value="SF2_C_RecQ"/>
    <property type="match status" value="1"/>
</dbReference>
<dbReference type="GO" id="GO:0043138">
    <property type="term" value="F:3'-5' DNA helicase activity"/>
    <property type="evidence" value="ECO:0007669"/>
    <property type="project" value="UniProtKB-EC"/>
</dbReference>
<dbReference type="GO" id="GO:0009378">
    <property type="term" value="F:four-way junction helicase activity"/>
    <property type="evidence" value="ECO:0007669"/>
    <property type="project" value="TreeGrafter"/>
</dbReference>
<dbReference type="InterPro" id="IPR011545">
    <property type="entry name" value="DEAD/DEAH_box_helicase_dom"/>
</dbReference>
<dbReference type="EMBL" id="LWDF02000074">
    <property type="protein sequence ID" value="KAE8258320.1"/>
    <property type="molecule type" value="Genomic_DNA"/>
</dbReference>
<dbReference type="GO" id="GO:0005524">
    <property type="term" value="F:ATP binding"/>
    <property type="evidence" value="ECO:0007669"/>
    <property type="project" value="UniProtKB-KW"/>
</dbReference>
<evidence type="ECO:0000256" key="3">
    <source>
        <dbReference type="ARBA" id="ARBA00022741"/>
    </source>
</evidence>
<dbReference type="SUPFAM" id="SSF52540">
    <property type="entry name" value="P-loop containing nucleoside triphosphate hydrolases"/>
    <property type="match status" value="1"/>
</dbReference>
<feature type="compositionally biased region" description="Acidic residues" evidence="13">
    <location>
        <begin position="802"/>
        <end position="826"/>
    </location>
</feature>
<evidence type="ECO:0000313" key="14">
    <source>
        <dbReference type="EMBL" id="KAE8258320.1"/>
    </source>
</evidence>
<feature type="coiled-coil region" evidence="12">
    <location>
        <begin position="84"/>
        <end position="114"/>
    </location>
</feature>
<dbReference type="PROSITE" id="PS51192">
    <property type="entry name" value="HELICASE_ATP_BIND_1"/>
    <property type="match status" value="1"/>
</dbReference>
<dbReference type="InterPro" id="IPR002464">
    <property type="entry name" value="DNA/RNA_helicase_DEAH_CS"/>
</dbReference>
<evidence type="ECO:0000256" key="1">
    <source>
        <dbReference type="ARBA" id="ARBA00005446"/>
    </source>
</evidence>
<dbReference type="InterPro" id="IPR001650">
    <property type="entry name" value="Helicase_C-like"/>
</dbReference>
<dbReference type="GO" id="GO:0016787">
    <property type="term" value="F:hydrolase activity"/>
    <property type="evidence" value="ECO:0007669"/>
    <property type="project" value="UniProtKB-KW"/>
</dbReference>
<proteinExistence type="inferred from homology"/>
<dbReference type="InterPro" id="IPR004589">
    <property type="entry name" value="DNA_helicase_ATP-dep_RecQ"/>
</dbReference>
<dbReference type="InterPro" id="IPR027417">
    <property type="entry name" value="P-loop_NTPase"/>
</dbReference>
<feature type="compositionally biased region" description="Acidic residues" evidence="13">
    <location>
        <begin position="842"/>
        <end position="856"/>
    </location>
</feature>
<evidence type="ECO:0000256" key="6">
    <source>
        <dbReference type="ARBA" id="ARBA00022840"/>
    </source>
</evidence>
<dbReference type="AlphaFoldDB" id="A0A177TKA0"/>
<dbReference type="NCBIfam" id="TIGR00614">
    <property type="entry name" value="recQ_fam"/>
    <property type="match status" value="1"/>
</dbReference>
<feature type="compositionally biased region" description="Gly residues" evidence="13">
    <location>
        <begin position="1035"/>
        <end position="1044"/>
    </location>
</feature>
<organism evidence="14 15">
    <name type="scientific">Tilletia indica</name>
    <dbReference type="NCBI Taxonomy" id="43049"/>
    <lineage>
        <taxon>Eukaryota</taxon>
        <taxon>Fungi</taxon>
        <taxon>Dikarya</taxon>
        <taxon>Basidiomycota</taxon>
        <taxon>Ustilaginomycotina</taxon>
        <taxon>Exobasidiomycetes</taxon>
        <taxon>Tilletiales</taxon>
        <taxon>Tilletiaceae</taxon>
        <taxon>Tilletia</taxon>
    </lineage>
</organism>
<evidence type="ECO:0000256" key="4">
    <source>
        <dbReference type="ARBA" id="ARBA00022801"/>
    </source>
</evidence>
<accession>A0A177TKA0</accession>
<feature type="region of interest" description="Disordered" evidence="13">
    <location>
        <begin position="712"/>
        <end position="1076"/>
    </location>
</feature>
<reference evidence="14" key="1">
    <citation type="submission" date="2016-04" db="EMBL/GenBank/DDBJ databases">
        <authorList>
            <person name="Nguyen H.D."/>
            <person name="Samba Siva P."/>
            <person name="Cullis J."/>
            <person name="Levesque C.A."/>
            <person name="Hambleton S."/>
        </authorList>
    </citation>
    <scope>NUCLEOTIDE SEQUENCE</scope>
    <source>
        <strain evidence="14">DAOMC 236416</strain>
    </source>
</reference>
<dbReference type="FunFam" id="3.40.50.300:FF:001975">
    <property type="entry name" value="ATP-dependent DNA helicase"/>
    <property type="match status" value="1"/>
</dbReference>
<dbReference type="Pfam" id="PF00271">
    <property type="entry name" value="Helicase_C"/>
    <property type="match status" value="1"/>
</dbReference>
<dbReference type="PROSITE" id="PS51194">
    <property type="entry name" value="HELICASE_CTER"/>
    <property type="match status" value="1"/>
</dbReference>
<name>A0A177TKA0_9BASI</name>
<keyword evidence="3" id="KW-0547">Nucleotide-binding</keyword>
<dbReference type="InterPro" id="IPR032284">
    <property type="entry name" value="RecQ_Zn-bd"/>
</dbReference>
<dbReference type="Proteomes" id="UP000077521">
    <property type="component" value="Unassembled WGS sequence"/>
</dbReference>
<feature type="compositionally biased region" description="Polar residues" evidence="13">
    <location>
        <begin position="986"/>
        <end position="996"/>
    </location>
</feature>
<dbReference type="FunFam" id="3.40.50.300:FF:001544">
    <property type="entry name" value="ATP-dependent DNA helicase"/>
    <property type="match status" value="1"/>
</dbReference>
<feature type="compositionally biased region" description="Low complexity" evidence="13">
    <location>
        <begin position="893"/>
        <end position="912"/>
    </location>
</feature>
<evidence type="ECO:0000256" key="11">
    <source>
        <dbReference type="ARBA" id="ARBA00034808"/>
    </source>
</evidence>
<dbReference type="EC" id="5.6.2.4" evidence="11"/>
<dbReference type="GO" id="GO:0003677">
    <property type="term" value="F:DNA binding"/>
    <property type="evidence" value="ECO:0007669"/>
    <property type="project" value="UniProtKB-KW"/>
</dbReference>
<evidence type="ECO:0000256" key="9">
    <source>
        <dbReference type="ARBA" id="ARBA00023242"/>
    </source>
</evidence>
<protein>
    <recommendedName>
        <fullName evidence="11">DNA 3'-5' helicase</fullName>
        <ecNumber evidence="11">5.6.2.4</ecNumber>
    </recommendedName>
</protein>
<dbReference type="InterPro" id="IPR036388">
    <property type="entry name" value="WH-like_DNA-bd_sf"/>
</dbReference>
<dbReference type="GO" id="GO:0005694">
    <property type="term" value="C:chromosome"/>
    <property type="evidence" value="ECO:0007669"/>
    <property type="project" value="TreeGrafter"/>
</dbReference>
<dbReference type="Gene3D" id="1.10.10.10">
    <property type="entry name" value="Winged helix-like DNA-binding domain superfamily/Winged helix DNA-binding domain"/>
    <property type="match status" value="1"/>
</dbReference>
<dbReference type="InterPro" id="IPR014001">
    <property type="entry name" value="Helicase_ATP-bd"/>
</dbReference>
<dbReference type="GO" id="GO:0005737">
    <property type="term" value="C:cytoplasm"/>
    <property type="evidence" value="ECO:0007669"/>
    <property type="project" value="TreeGrafter"/>
</dbReference>
<dbReference type="PANTHER" id="PTHR13710:SF105">
    <property type="entry name" value="ATP-DEPENDENT DNA HELICASE Q1"/>
    <property type="match status" value="1"/>
</dbReference>
<comment type="caution">
    <text evidence="14">The sequence shown here is derived from an EMBL/GenBank/DDBJ whole genome shotgun (WGS) entry which is preliminary data.</text>
</comment>
<sequence length="1076" mass="116133">MASKRARRVIASESSDGDGSDFEIIGEAMNTAPVASTSRNNNNSNNNGGPSTFSSARSREAAAAASSSHSESNAAIDEHVADQLREIDDELDSIREQVQQLLTLEDSLKEKRENLLRIAQRGTNRSAPTHTASASNLLQKTDYSRSNFEWSSQLKARLKQVWNYTTFRFCQEAVCNAALDGRDAVVIMPTGSGKSICYQLPALLSEGLTVVVSPLISLMLDQVLNLRQVGIEAELLSSAVPRSETAEILKTIREGSSSIKLLYVTPERVAKSKTLMTALQKAYERGKLSHIVIDEAHCAASMGHDYRPDYKGLSIFRKVFPDVPLQMLTATCGPKVLEQVIQIMGVKPTTSPEAAAPNRTLLFQAPLYRPNLVYSVLPRPSASNATSQTVVDWILKNHRGKSGIVYCLSKKDTENMAQALNLLSNGAIRAAVYHADVDDEAKTNVHVHWRQNKVQVVCATIAFGMGIDKPDVRFVIHACISKSIEGLYQESGRAGRDGKDADCVLFYRSQDATRISSLVAGEPTGTEKVRAVLEYVQSERCRKLIFAEYFADTGGSQERCGRCDNCVSPPQVRDLTFAGWQVLKVAQDVHRGGGRLTLAQLADIVRGLGGGRYTVSAVDDESGGGRNGKQKSGGGHVDLNNVAGGKVELNKDECERLVVGLLIKGFLQDDYLYNAYAVNVYVQPGPQAIRLTRLSKEQAKAAKNMVQVAIPGAASTGAKPRASTSKTTASDNNRTPSTSKAKKRTVDNFDSVDVFDDADEDDEIPIPRAGATAPKPRASIPKAQTSFSTSSASKGKRKVIDDFEEDEDFDDIEDDGSLGLEDDDELAALLDAEVDRRAGEAVSDDDDEDEDEEVEDRDQRFDGRSHRRNTVEVIEDDFEERSPPVVRNRAAKKTMPATSTTRTTTTKTASKPAVIRPLGSTSSHFQRPPTQPPLRASSTTSHHTAASSPSRTTAPTSSGTLPSAASTSSTDAPRKRFRPYVPPGASSVQSPASNSRPFRPVGAGAGAASSSSRGNFGEGDEDEEALLFESMDVDQGGGGGGGGDWDGEGDEDGWEHRTVGRSRMAAPASGRRGYGY</sequence>
<dbReference type="SMART" id="SM00487">
    <property type="entry name" value="DEXDc"/>
    <property type="match status" value="1"/>
</dbReference>
<keyword evidence="9" id="KW-0539">Nucleus</keyword>
<dbReference type="Pfam" id="PF16124">
    <property type="entry name" value="RecQ_Zn_bind"/>
    <property type="match status" value="1"/>
</dbReference>
<reference evidence="14" key="2">
    <citation type="journal article" date="2019" name="IMA Fungus">
        <title>Genome sequencing and comparison of five Tilletia species to identify candidate genes for the detection of regulated species infecting wheat.</title>
        <authorList>
            <person name="Nguyen H.D.T."/>
            <person name="Sultana T."/>
            <person name="Kesanakurti P."/>
            <person name="Hambleton S."/>
        </authorList>
    </citation>
    <scope>NUCLEOTIDE SEQUENCE</scope>
    <source>
        <strain evidence="14">DAOMC 236416</strain>
    </source>
</reference>
<feature type="compositionally biased region" description="Polar residues" evidence="13">
    <location>
        <begin position="782"/>
        <end position="793"/>
    </location>
</feature>
<feature type="compositionally biased region" description="Low complexity" evidence="13">
    <location>
        <begin position="36"/>
        <end position="75"/>
    </location>
</feature>
<feature type="compositionally biased region" description="Acidic residues" evidence="13">
    <location>
        <begin position="753"/>
        <end position="764"/>
    </location>
</feature>
<dbReference type="Gene3D" id="3.40.50.300">
    <property type="entry name" value="P-loop containing nucleotide triphosphate hydrolases"/>
    <property type="match status" value="2"/>
</dbReference>
<keyword evidence="6" id="KW-0067">ATP-binding</keyword>
<evidence type="ECO:0000256" key="10">
    <source>
        <dbReference type="ARBA" id="ARBA00034617"/>
    </source>
</evidence>
<keyword evidence="5" id="KW-0347">Helicase</keyword>
<feature type="compositionally biased region" description="Low complexity" evidence="13">
    <location>
        <begin position="935"/>
        <end position="971"/>
    </location>
</feature>
<evidence type="ECO:0000256" key="7">
    <source>
        <dbReference type="ARBA" id="ARBA00023125"/>
    </source>
</evidence>
<evidence type="ECO:0000256" key="2">
    <source>
        <dbReference type="ARBA" id="ARBA00022723"/>
    </source>
</evidence>
<evidence type="ECO:0000313" key="15">
    <source>
        <dbReference type="Proteomes" id="UP000077521"/>
    </source>
</evidence>
<evidence type="ECO:0000256" key="8">
    <source>
        <dbReference type="ARBA" id="ARBA00023235"/>
    </source>
</evidence>
<evidence type="ECO:0000256" key="5">
    <source>
        <dbReference type="ARBA" id="ARBA00022806"/>
    </source>
</evidence>
<dbReference type="PANTHER" id="PTHR13710">
    <property type="entry name" value="DNA HELICASE RECQ FAMILY MEMBER"/>
    <property type="match status" value="1"/>
</dbReference>
<keyword evidence="15" id="KW-1185">Reference proteome</keyword>
<comment type="catalytic activity">
    <reaction evidence="10">
        <text>Couples ATP hydrolysis with the unwinding of duplex DNA by translocating in the 3'-5' direction.</text>
        <dbReference type="EC" id="5.6.2.4"/>
    </reaction>
</comment>
<keyword evidence="12" id="KW-0175">Coiled coil</keyword>
<feature type="region of interest" description="Disordered" evidence="13">
    <location>
        <begin position="1"/>
        <end position="75"/>
    </location>
</feature>
<dbReference type="GO" id="GO:0000724">
    <property type="term" value="P:double-strand break repair via homologous recombination"/>
    <property type="evidence" value="ECO:0007669"/>
    <property type="project" value="TreeGrafter"/>
</dbReference>
<keyword evidence="8" id="KW-0413">Isomerase</keyword>
<dbReference type="Pfam" id="PF00270">
    <property type="entry name" value="DEAD"/>
    <property type="match status" value="1"/>
</dbReference>
<dbReference type="PROSITE" id="PS00690">
    <property type="entry name" value="DEAH_ATP_HELICASE"/>
    <property type="match status" value="1"/>
</dbReference>
<keyword evidence="7" id="KW-0238">DNA-binding</keyword>
<evidence type="ECO:0000256" key="12">
    <source>
        <dbReference type="SAM" id="Coils"/>
    </source>
</evidence>
<dbReference type="SMART" id="SM00490">
    <property type="entry name" value="HELICc"/>
    <property type="match status" value="1"/>
</dbReference>
<dbReference type="GO" id="GO:0046872">
    <property type="term" value="F:metal ion binding"/>
    <property type="evidence" value="ECO:0007669"/>
    <property type="project" value="UniProtKB-KW"/>
</dbReference>
<keyword evidence="2" id="KW-0479">Metal-binding</keyword>